<keyword evidence="1" id="KW-0418">Kinase</keyword>
<reference evidence="3 4" key="1">
    <citation type="submission" date="2020-08" db="EMBL/GenBank/DDBJ databases">
        <title>Genomic Encyclopedia of Type Strains, Phase IV (KMG-IV): sequencing the most valuable type-strain genomes for metagenomic binning, comparative biology and taxonomic classification.</title>
        <authorList>
            <person name="Goeker M."/>
        </authorList>
    </citation>
    <scope>NUCLEOTIDE SEQUENCE [LARGE SCALE GENOMIC DNA]</scope>
    <source>
        <strain evidence="3 4">DSM 44197</strain>
    </source>
</reference>
<keyword evidence="4" id="KW-1185">Reference proteome</keyword>
<name>A0A7W3LQB2_ACTNM</name>
<evidence type="ECO:0000259" key="2">
    <source>
        <dbReference type="Pfam" id="PF13581"/>
    </source>
</evidence>
<dbReference type="Pfam" id="PF13581">
    <property type="entry name" value="HATPase_c_2"/>
    <property type="match status" value="1"/>
</dbReference>
<organism evidence="3 4">
    <name type="scientific">Actinomadura namibiensis</name>
    <dbReference type="NCBI Taxonomy" id="182080"/>
    <lineage>
        <taxon>Bacteria</taxon>
        <taxon>Bacillati</taxon>
        <taxon>Actinomycetota</taxon>
        <taxon>Actinomycetes</taxon>
        <taxon>Streptosporangiales</taxon>
        <taxon>Thermomonosporaceae</taxon>
        <taxon>Actinomadura</taxon>
    </lineage>
</organism>
<gene>
    <name evidence="3" type="ORF">HNR61_004012</name>
</gene>
<dbReference type="InterPro" id="IPR036890">
    <property type="entry name" value="HATPase_C_sf"/>
</dbReference>
<accession>A0A7W3LQB2</accession>
<dbReference type="GO" id="GO:0004674">
    <property type="term" value="F:protein serine/threonine kinase activity"/>
    <property type="evidence" value="ECO:0007669"/>
    <property type="project" value="UniProtKB-KW"/>
</dbReference>
<dbReference type="AlphaFoldDB" id="A0A7W3LQB2"/>
<dbReference type="RefSeq" id="WP_182844678.1">
    <property type="nucleotide sequence ID" value="NZ_BAAALP010000032.1"/>
</dbReference>
<dbReference type="Proteomes" id="UP000572680">
    <property type="component" value="Unassembled WGS sequence"/>
</dbReference>
<feature type="domain" description="Histidine kinase/HSP90-like ATPase" evidence="2">
    <location>
        <begin position="23"/>
        <end position="137"/>
    </location>
</feature>
<keyword evidence="1" id="KW-0808">Transferase</keyword>
<evidence type="ECO:0000313" key="4">
    <source>
        <dbReference type="Proteomes" id="UP000572680"/>
    </source>
</evidence>
<protein>
    <submittedName>
        <fullName evidence="3">Anti-sigma regulatory factor (Ser/Thr protein kinase)</fullName>
    </submittedName>
</protein>
<dbReference type="PANTHER" id="PTHR35526:SF3">
    <property type="entry name" value="ANTI-SIGMA-F FACTOR RSBW"/>
    <property type="match status" value="1"/>
</dbReference>
<comment type="caution">
    <text evidence="3">The sequence shown here is derived from an EMBL/GenBank/DDBJ whole genome shotgun (WGS) entry which is preliminary data.</text>
</comment>
<dbReference type="PANTHER" id="PTHR35526">
    <property type="entry name" value="ANTI-SIGMA-F FACTOR RSBW-RELATED"/>
    <property type="match status" value="1"/>
</dbReference>
<keyword evidence="1" id="KW-0723">Serine/threonine-protein kinase</keyword>
<dbReference type="SUPFAM" id="SSF55874">
    <property type="entry name" value="ATPase domain of HSP90 chaperone/DNA topoisomerase II/histidine kinase"/>
    <property type="match status" value="1"/>
</dbReference>
<dbReference type="InterPro" id="IPR050267">
    <property type="entry name" value="Anti-sigma-factor_SerPK"/>
</dbReference>
<evidence type="ECO:0000256" key="1">
    <source>
        <dbReference type="ARBA" id="ARBA00022527"/>
    </source>
</evidence>
<dbReference type="InterPro" id="IPR003594">
    <property type="entry name" value="HATPase_dom"/>
</dbReference>
<dbReference type="Gene3D" id="3.30.565.10">
    <property type="entry name" value="Histidine kinase-like ATPase, C-terminal domain"/>
    <property type="match status" value="1"/>
</dbReference>
<dbReference type="EMBL" id="JACJIA010000005">
    <property type="protein sequence ID" value="MBA8952366.1"/>
    <property type="molecule type" value="Genomic_DNA"/>
</dbReference>
<dbReference type="CDD" id="cd16936">
    <property type="entry name" value="HATPase_RsbW-like"/>
    <property type="match status" value="1"/>
</dbReference>
<evidence type="ECO:0000313" key="3">
    <source>
        <dbReference type="EMBL" id="MBA8952366.1"/>
    </source>
</evidence>
<proteinExistence type="predicted"/>
<sequence length="142" mass="14911">MSTARTCPPPPVPRGAPATLLLASTPEAIGAARDFTRGWFAARGFPEDTVFLAALVVTELTTNAHRHGSRPGEVISLHLYLADAGPVVEVRDTSTAAPAVHPLTLDGVSGRGLATVERLARRWGYRLLASGGKTVYAVLNAT</sequence>